<organism evidence="1 2">
    <name type="scientific">Glycomyces buryatensis</name>
    <dbReference type="NCBI Taxonomy" id="2570927"/>
    <lineage>
        <taxon>Bacteria</taxon>
        <taxon>Bacillati</taxon>
        <taxon>Actinomycetota</taxon>
        <taxon>Actinomycetes</taxon>
        <taxon>Glycomycetales</taxon>
        <taxon>Glycomycetaceae</taxon>
        <taxon>Glycomyces</taxon>
    </lineage>
</organism>
<dbReference type="SUPFAM" id="SSF54427">
    <property type="entry name" value="NTF2-like"/>
    <property type="match status" value="1"/>
</dbReference>
<dbReference type="PANTHER" id="PTHR38436:SF1">
    <property type="entry name" value="ESTER CYCLASE"/>
    <property type="match status" value="1"/>
</dbReference>
<evidence type="ECO:0000313" key="2">
    <source>
        <dbReference type="Proteomes" id="UP000308760"/>
    </source>
</evidence>
<name>A0A4S8QEH5_9ACTN</name>
<sequence length="140" mass="15457">MGQAREMMDRLTETAIERHDVDSAAQFYAENAVLATPDMGEIRGRDQISEYWHGMMDGFPDGHYEAISKLESDGKAVDEGFFIGTNTGAMKGPDGATIEATGKQVKLRSCDVATVEDGMITEHHLYFDEADFMRQLGLTS</sequence>
<dbReference type="RefSeq" id="WP_136534105.1">
    <property type="nucleotide sequence ID" value="NZ_STGY01000031.1"/>
</dbReference>
<dbReference type="Gene3D" id="3.10.450.50">
    <property type="match status" value="1"/>
</dbReference>
<proteinExistence type="predicted"/>
<reference evidence="1 2" key="2">
    <citation type="submission" date="2019-05" db="EMBL/GenBank/DDBJ databases">
        <title>Glycomyces buryatensis sp. nov.</title>
        <authorList>
            <person name="Nikitina E."/>
        </authorList>
    </citation>
    <scope>NUCLEOTIDE SEQUENCE [LARGE SCALE GENOMIC DNA]</scope>
    <source>
        <strain evidence="1 2">18</strain>
    </source>
</reference>
<dbReference type="OrthoDB" id="4539871at2"/>
<evidence type="ECO:0000313" key="1">
    <source>
        <dbReference type="EMBL" id="THV42061.1"/>
    </source>
</evidence>
<dbReference type="Proteomes" id="UP000308760">
    <property type="component" value="Unassembled WGS sequence"/>
</dbReference>
<dbReference type="Pfam" id="PF07366">
    <property type="entry name" value="SnoaL"/>
    <property type="match status" value="1"/>
</dbReference>
<dbReference type="AlphaFoldDB" id="A0A4S8QEH5"/>
<protein>
    <submittedName>
        <fullName evidence="1">Ester cyclase</fullName>
    </submittedName>
</protein>
<reference evidence="2" key="1">
    <citation type="submission" date="2019-04" db="EMBL/GenBank/DDBJ databases">
        <title>Nocardioides xinjiangensis sp. nov.</title>
        <authorList>
            <person name="Liu S."/>
        </authorList>
    </citation>
    <scope>NUCLEOTIDE SEQUENCE [LARGE SCALE GENOMIC DNA]</scope>
    <source>
        <strain evidence="2">18</strain>
    </source>
</reference>
<dbReference type="EMBL" id="STGY01000031">
    <property type="protein sequence ID" value="THV42061.1"/>
    <property type="molecule type" value="Genomic_DNA"/>
</dbReference>
<comment type="caution">
    <text evidence="1">The sequence shown here is derived from an EMBL/GenBank/DDBJ whole genome shotgun (WGS) entry which is preliminary data.</text>
</comment>
<dbReference type="GO" id="GO:0030638">
    <property type="term" value="P:polyketide metabolic process"/>
    <property type="evidence" value="ECO:0007669"/>
    <property type="project" value="InterPro"/>
</dbReference>
<accession>A0A4S8QEH5</accession>
<dbReference type="InterPro" id="IPR032710">
    <property type="entry name" value="NTF2-like_dom_sf"/>
</dbReference>
<keyword evidence="2" id="KW-1185">Reference proteome</keyword>
<dbReference type="PANTHER" id="PTHR38436">
    <property type="entry name" value="POLYKETIDE CYCLASE SNOAL-LIKE DOMAIN"/>
    <property type="match status" value="1"/>
</dbReference>
<gene>
    <name evidence="1" type="ORF">FAB82_08435</name>
</gene>
<dbReference type="InterPro" id="IPR009959">
    <property type="entry name" value="Cyclase_SnoaL-like"/>
</dbReference>